<dbReference type="OrthoDB" id="10467289at2759"/>
<evidence type="ECO:0000313" key="3">
    <source>
        <dbReference type="Proteomes" id="UP000663760"/>
    </source>
</evidence>
<gene>
    <name evidence="1" type="ORF">SI7747_09011943</name>
    <name evidence="2" type="ORF">SI8410_09012966</name>
</gene>
<proteinExistence type="predicted"/>
<dbReference type="Proteomes" id="UP000663760">
    <property type="component" value="Chromosome 9"/>
</dbReference>
<dbReference type="AlphaFoldDB" id="A0A7I8J679"/>
<protein>
    <submittedName>
        <fullName evidence="1">Uncharacterized protein</fullName>
    </submittedName>
</protein>
<reference evidence="1" key="1">
    <citation type="submission" date="2019-12" db="EMBL/GenBank/DDBJ databases">
        <authorList>
            <person name="Scholz U."/>
            <person name="Mascher M."/>
            <person name="Fiebig A."/>
        </authorList>
    </citation>
    <scope>NUCLEOTIDE SEQUENCE</scope>
</reference>
<evidence type="ECO:0000313" key="2">
    <source>
        <dbReference type="EMBL" id="CAA7402288.1"/>
    </source>
</evidence>
<keyword evidence="3" id="KW-1185">Reference proteome</keyword>
<organism evidence="1">
    <name type="scientific">Spirodela intermedia</name>
    <name type="common">Intermediate duckweed</name>
    <dbReference type="NCBI Taxonomy" id="51605"/>
    <lineage>
        <taxon>Eukaryota</taxon>
        <taxon>Viridiplantae</taxon>
        <taxon>Streptophyta</taxon>
        <taxon>Embryophyta</taxon>
        <taxon>Tracheophyta</taxon>
        <taxon>Spermatophyta</taxon>
        <taxon>Magnoliopsida</taxon>
        <taxon>Liliopsida</taxon>
        <taxon>Araceae</taxon>
        <taxon>Lemnoideae</taxon>
        <taxon>Spirodela</taxon>
    </lineage>
</organism>
<name>A0A7I8J679_SPIIN</name>
<accession>A0A7I8J679</accession>
<evidence type="ECO:0000313" key="1">
    <source>
        <dbReference type="EMBL" id="CAA2626236.1"/>
    </source>
</evidence>
<dbReference type="EMBL" id="LR743596">
    <property type="protein sequence ID" value="CAA2626236.1"/>
    <property type="molecule type" value="Genomic_DNA"/>
</dbReference>
<sequence>MELYDEKLLLRGDVSPPDVRPQVVQPSKPARASVFQTPSPWLVM</sequence>
<dbReference type="EMBL" id="LR746272">
    <property type="protein sequence ID" value="CAA7402288.1"/>
    <property type="molecule type" value="Genomic_DNA"/>
</dbReference>